<dbReference type="InterPro" id="IPR029071">
    <property type="entry name" value="Ubiquitin-like_domsf"/>
</dbReference>
<dbReference type="OrthoDB" id="5839at2759"/>
<dbReference type="PANTHER" id="PTHR45800:SF11">
    <property type="entry name" value="PHOSPHATIDYLINOSITOL 3-KINASE-RELATED PROTEIN KINASE"/>
    <property type="match status" value="1"/>
</dbReference>
<feature type="region of interest" description="Disordered" evidence="7">
    <location>
        <begin position="1"/>
        <end position="27"/>
    </location>
</feature>
<dbReference type="Pfam" id="PF00454">
    <property type="entry name" value="PI3_PI4_kinase"/>
    <property type="match status" value="1"/>
</dbReference>
<keyword evidence="3" id="KW-0808">Transferase</keyword>
<dbReference type="GO" id="GO:0005524">
    <property type="term" value="F:ATP binding"/>
    <property type="evidence" value="ECO:0007669"/>
    <property type="project" value="UniProtKB-KW"/>
</dbReference>
<dbReference type="InterPro" id="IPR000403">
    <property type="entry name" value="PI3/4_kinase_cat_dom"/>
</dbReference>
<name>A0A8T2VEL3_CERRI</name>
<feature type="domain" description="PI3K/PI4K catalytic" evidence="8">
    <location>
        <begin position="155"/>
        <end position="460"/>
    </location>
</feature>
<protein>
    <recommendedName>
        <fullName evidence="2">1-phosphatidylinositol 4-kinase</fullName>
        <ecNumber evidence="2">2.7.1.67</ecNumber>
    </recommendedName>
</protein>
<organism evidence="9 10">
    <name type="scientific">Ceratopteris richardii</name>
    <name type="common">Triangle waterfern</name>
    <dbReference type="NCBI Taxonomy" id="49495"/>
    <lineage>
        <taxon>Eukaryota</taxon>
        <taxon>Viridiplantae</taxon>
        <taxon>Streptophyta</taxon>
        <taxon>Embryophyta</taxon>
        <taxon>Tracheophyta</taxon>
        <taxon>Polypodiopsida</taxon>
        <taxon>Polypodiidae</taxon>
        <taxon>Polypodiales</taxon>
        <taxon>Pteridineae</taxon>
        <taxon>Pteridaceae</taxon>
        <taxon>Parkerioideae</taxon>
        <taxon>Ceratopteris</taxon>
    </lineage>
</organism>
<dbReference type="InterPro" id="IPR044571">
    <property type="entry name" value="P4KG1-8"/>
</dbReference>
<dbReference type="GO" id="GO:0004430">
    <property type="term" value="F:1-phosphatidylinositol 4-kinase activity"/>
    <property type="evidence" value="ECO:0007669"/>
    <property type="project" value="UniProtKB-EC"/>
</dbReference>
<evidence type="ECO:0000256" key="2">
    <source>
        <dbReference type="ARBA" id="ARBA00012169"/>
    </source>
</evidence>
<dbReference type="PROSITE" id="PS50290">
    <property type="entry name" value="PI3_4_KINASE_3"/>
    <property type="match status" value="1"/>
</dbReference>
<dbReference type="PANTHER" id="PTHR45800">
    <property type="entry name" value="PHOSPHATIDYLINOSITOL 4-KINASE GAMMA"/>
    <property type="match status" value="1"/>
</dbReference>
<gene>
    <name evidence="9" type="ORF">KP509_01G013500</name>
</gene>
<evidence type="ECO:0000256" key="5">
    <source>
        <dbReference type="ARBA" id="ARBA00022777"/>
    </source>
</evidence>
<dbReference type="EMBL" id="CM035406">
    <property type="protein sequence ID" value="KAH7445527.1"/>
    <property type="molecule type" value="Genomic_DNA"/>
</dbReference>
<dbReference type="Proteomes" id="UP000825935">
    <property type="component" value="Chromosome 1"/>
</dbReference>
<comment type="similarity">
    <text evidence="1">Belongs to the PI3/PI4-kinase family. Type II PI4K subfamily.</text>
</comment>
<keyword evidence="5" id="KW-0418">Kinase</keyword>
<dbReference type="EMBL" id="CM035406">
    <property type="protein sequence ID" value="KAH7445529.1"/>
    <property type="molecule type" value="Genomic_DNA"/>
</dbReference>
<dbReference type="SUPFAM" id="SSF54236">
    <property type="entry name" value="Ubiquitin-like"/>
    <property type="match status" value="1"/>
</dbReference>
<evidence type="ECO:0000256" key="6">
    <source>
        <dbReference type="ARBA" id="ARBA00022840"/>
    </source>
</evidence>
<comment type="caution">
    <text evidence="9">The sequence shown here is derived from an EMBL/GenBank/DDBJ whole genome shotgun (WGS) entry which is preliminary data.</text>
</comment>
<accession>A0A8T2VEL3</accession>
<dbReference type="EMBL" id="CM035406">
    <property type="protein sequence ID" value="KAH7445528.1"/>
    <property type="molecule type" value="Genomic_DNA"/>
</dbReference>
<evidence type="ECO:0000256" key="1">
    <source>
        <dbReference type="ARBA" id="ARBA00008941"/>
    </source>
</evidence>
<dbReference type="EC" id="2.7.1.67" evidence="2"/>
<evidence type="ECO:0000313" key="9">
    <source>
        <dbReference type="EMBL" id="KAH7445528.1"/>
    </source>
</evidence>
<keyword evidence="6" id="KW-0067">ATP-binding</keyword>
<dbReference type="CDD" id="cd17039">
    <property type="entry name" value="Ubl_ubiquitin_like"/>
    <property type="match status" value="1"/>
</dbReference>
<evidence type="ECO:0000256" key="4">
    <source>
        <dbReference type="ARBA" id="ARBA00022741"/>
    </source>
</evidence>
<dbReference type="AlphaFoldDB" id="A0A8T2VEL3"/>
<evidence type="ECO:0000313" key="10">
    <source>
        <dbReference type="Proteomes" id="UP000825935"/>
    </source>
</evidence>
<sequence>MPPCVEPSLCPQGQVAGSHEEGNRRPGNITRLVGRRRILVQTDAGNVHVMEIDRDESVHGVKKRLQALLHIPMEQITLVCGNLTLENNLRELKRNGPLMLARNLDRSYSCPCLSPTSESQLATVSRHVLEVIGGFLCSPRMETIIQEISKGIQYGVEPLPISGGLGGAYYFRNIKGERIAIIKPTDEEPLAPNNPKGFVGRALGQYGLKKAVRVGETGVREVAAYLLDHENFAKVPATVLVMITHNIFHVNNPTPAMGKVHSSATKLASCQEFVCHDFDANDHGCSGFSVSDVHRIGILDIRIFNTDRHAGNILVRRAGMPRRWGNSFVHMNDALELIPIDHGLCLPEFIEDPYFEWLHWPQASLAFSDEELEYICRLDGKKDAEMLQTEIPMLRVASLRMLVLCTAFLKKGAAAGLCLAEIGSLMSRDGLEEDSQLEILCLKAREEMKLRCLDGSPDDDLLPSSSYESDDFPEQFDLDEDEEVLEEPAVKKPLYNQHGLSPVDSLGFSGSLHFQRSALIENESILEASTLRIGSSDGYLSWHGKCSTKEAFSSENNHNGRNIEAAFRSNLEGNTLSEGKELHVKQRNSCTHGGGVVVRVASNSESTGNLSSEGACFSAYGGTCGKFKDGAHQTVKAMEPWSISDLTVKAASYKSASLSTHKLRSSFLGKRGACGLSSDETHGKVNKTGTMSAFSLDNMSEEEWISFMDCFEQILEQHLASWHSEAIGYRQRLGMSLPANFQHMRLH</sequence>
<evidence type="ECO:0000256" key="3">
    <source>
        <dbReference type="ARBA" id="ARBA00022679"/>
    </source>
</evidence>
<keyword evidence="10" id="KW-1185">Reference proteome</keyword>
<proteinExistence type="inferred from homology"/>
<reference evidence="9" key="1">
    <citation type="submission" date="2021-08" db="EMBL/GenBank/DDBJ databases">
        <title>WGS assembly of Ceratopteris richardii.</title>
        <authorList>
            <person name="Marchant D.B."/>
            <person name="Chen G."/>
            <person name="Jenkins J."/>
            <person name="Shu S."/>
            <person name="Leebens-Mack J."/>
            <person name="Grimwood J."/>
            <person name="Schmutz J."/>
            <person name="Soltis P."/>
            <person name="Soltis D."/>
            <person name="Chen Z.-H."/>
        </authorList>
    </citation>
    <scope>NUCLEOTIDE SEQUENCE</scope>
    <source>
        <strain evidence="9">Whitten #5841</strain>
        <tissue evidence="9">Leaf</tissue>
    </source>
</reference>
<evidence type="ECO:0000259" key="8">
    <source>
        <dbReference type="PROSITE" id="PS50290"/>
    </source>
</evidence>
<evidence type="ECO:0000256" key="7">
    <source>
        <dbReference type="SAM" id="MobiDB-lite"/>
    </source>
</evidence>
<keyword evidence="4" id="KW-0547">Nucleotide-binding</keyword>